<dbReference type="Gene3D" id="3.40.50.720">
    <property type="entry name" value="NAD(P)-binding Rossmann-like Domain"/>
    <property type="match status" value="1"/>
</dbReference>
<dbReference type="InterPro" id="IPR019587">
    <property type="entry name" value="Polyketide_cyclase/dehydratase"/>
</dbReference>
<dbReference type="EMBL" id="CP044427">
    <property type="protein sequence ID" value="QFG68480.1"/>
    <property type="molecule type" value="Genomic_DNA"/>
</dbReference>
<dbReference type="PRINTS" id="PR00081">
    <property type="entry name" value="GDHRDH"/>
</dbReference>
<dbReference type="PANTHER" id="PTHR44196">
    <property type="entry name" value="DEHYDROGENASE/REDUCTASE SDR FAMILY MEMBER 7B"/>
    <property type="match status" value="1"/>
</dbReference>
<evidence type="ECO:0000259" key="4">
    <source>
        <dbReference type="SMART" id="SM00822"/>
    </source>
</evidence>
<dbReference type="OrthoDB" id="151996at2"/>
<dbReference type="Gene3D" id="3.30.530.20">
    <property type="match status" value="1"/>
</dbReference>
<evidence type="ECO:0000256" key="1">
    <source>
        <dbReference type="ARBA" id="ARBA00006484"/>
    </source>
</evidence>
<organism evidence="5 6">
    <name type="scientific">Ornithinimicrobium pratense</name>
    <dbReference type="NCBI Taxonomy" id="2593973"/>
    <lineage>
        <taxon>Bacteria</taxon>
        <taxon>Bacillati</taxon>
        <taxon>Actinomycetota</taxon>
        <taxon>Actinomycetes</taxon>
        <taxon>Micrococcales</taxon>
        <taxon>Ornithinimicrobiaceae</taxon>
        <taxon>Ornithinimicrobium</taxon>
    </lineage>
</organism>
<proteinExistence type="inferred from homology"/>
<reference evidence="5 6" key="1">
    <citation type="submission" date="2019-09" db="EMBL/GenBank/DDBJ databases">
        <title>Serinicoccus pratensis sp. nov., isolated from meadow soil.</title>
        <authorList>
            <person name="Zhang W."/>
        </authorList>
    </citation>
    <scope>NUCLEOTIDE SEQUENCE [LARGE SCALE GENOMIC DNA]</scope>
    <source>
        <strain evidence="5 6">W204</strain>
    </source>
</reference>
<evidence type="ECO:0000313" key="5">
    <source>
        <dbReference type="EMBL" id="QFG68480.1"/>
    </source>
</evidence>
<dbReference type="SMART" id="SM00822">
    <property type="entry name" value="PKS_KR"/>
    <property type="match status" value="1"/>
</dbReference>
<evidence type="ECO:0000256" key="3">
    <source>
        <dbReference type="SAM" id="MobiDB-lite"/>
    </source>
</evidence>
<name>A0A5J6V3G2_9MICO</name>
<dbReference type="CDD" id="cd07812">
    <property type="entry name" value="SRPBCC"/>
    <property type="match status" value="1"/>
</dbReference>
<dbReference type="KEGG" id="serw:FY030_06915"/>
<dbReference type="Proteomes" id="UP000326546">
    <property type="component" value="Chromosome"/>
</dbReference>
<feature type="region of interest" description="Disordered" evidence="3">
    <location>
        <begin position="1"/>
        <end position="28"/>
    </location>
</feature>
<dbReference type="SUPFAM" id="SSF51735">
    <property type="entry name" value="NAD(P)-binding Rossmann-fold domains"/>
    <property type="match status" value="1"/>
</dbReference>
<gene>
    <name evidence="5" type="ORF">FY030_06915</name>
</gene>
<dbReference type="InterPro" id="IPR002347">
    <property type="entry name" value="SDR_fam"/>
</dbReference>
<keyword evidence="2" id="KW-0560">Oxidoreductase</keyword>
<dbReference type="SUPFAM" id="SSF55961">
    <property type="entry name" value="Bet v1-like"/>
    <property type="match status" value="1"/>
</dbReference>
<evidence type="ECO:0000313" key="6">
    <source>
        <dbReference type="Proteomes" id="UP000326546"/>
    </source>
</evidence>
<evidence type="ECO:0000256" key="2">
    <source>
        <dbReference type="ARBA" id="ARBA00023002"/>
    </source>
</evidence>
<dbReference type="InterPro" id="IPR023393">
    <property type="entry name" value="START-like_dom_sf"/>
</dbReference>
<dbReference type="GO" id="GO:0016020">
    <property type="term" value="C:membrane"/>
    <property type="evidence" value="ECO:0007669"/>
    <property type="project" value="TreeGrafter"/>
</dbReference>
<dbReference type="Pfam" id="PF00106">
    <property type="entry name" value="adh_short"/>
    <property type="match status" value="1"/>
</dbReference>
<comment type="similarity">
    <text evidence="1">Belongs to the short-chain dehydrogenases/reductases (SDR) family.</text>
</comment>
<dbReference type="AlphaFoldDB" id="A0A5J6V3G2"/>
<dbReference type="GO" id="GO:0016491">
    <property type="term" value="F:oxidoreductase activity"/>
    <property type="evidence" value="ECO:0007669"/>
    <property type="project" value="UniProtKB-KW"/>
</dbReference>
<keyword evidence="6" id="KW-1185">Reference proteome</keyword>
<dbReference type="InterPro" id="IPR036291">
    <property type="entry name" value="NAD(P)-bd_dom_sf"/>
</dbReference>
<sequence>MARLGTEGVRDVTVRGAQSRAKPHTEGVTHTPRTVLITGASSGIGRATALQLADEGANLVLLARSLDVLQTVRQECEDRGAKALVTVADVRDVEALDAAFAGARTAFGVLDGVVHSAGSLAYGRFEDVPAEVFNSSIEATLIGTANVARCALREFKEAGGGSLVFLGSLLGKISTPFMSSYITAKWGVHGLVRTLQIEARSTPGIHISLVSPGGVDTPVYLQAGTYLGRHGRPPPPVDPPEKVARAVVRALDRPRRETSVGLANHVVVGGFRLSPAVYDLLVTSLMKTGGLSRGEVPNSPGNVLAPLPLGEAVHGRWGRRWTSGLSLAGSPVAAVTPGTPPGEQIVDQSPGVVTVTREVEAPSQAVWDVLADGWSYATWVVGASRVRDVDVTWPAQGAQVHHSFGLWPALINDATTVERSVEPSLLVLTARGWPLGEARVVISITPRGERACTVKIAEDASRGPGKLLPRPGRQLAIGPRNVEALRRLAFLAEGRFRNGETSA</sequence>
<dbReference type="Pfam" id="PF10604">
    <property type="entry name" value="Polyketide_cyc2"/>
    <property type="match status" value="1"/>
</dbReference>
<protein>
    <submittedName>
        <fullName evidence="5">SDR family NAD(P)-dependent oxidoreductase</fullName>
    </submittedName>
</protein>
<dbReference type="PANTHER" id="PTHR44196:SF1">
    <property type="entry name" value="DEHYDROGENASE_REDUCTASE SDR FAMILY MEMBER 7B"/>
    <property type="match status" value="1"/>
</dbReference>
<feature type="domain" description="Ketoreductase" evidence="4">
    <location>
        <begin position="33"/>
        <end position="218"/>
    </location>
</feature>
<accession>A0A5J6V3G2</accession>
<dbReference type="InterPro" id="IPR057326">
    <property type="entry name" value="KR_dom"/>
</dbReference>